<dbReference type="Proteomes" id="UP000308600">
    <property type="component" value="Unassembled WGS sequence"/>
</dbReference>
<evidence type="ECO:0000313" key="1">
    <source>
        <dbReference type="EMBL" id="TFK62507.1"/>
    </source>
</evidence>
<evidence type="ECO:0000313" key="2">
    <source>
        <dbReference type="Proteomes" id="UP000308600"/>
    </source>
</evidence>
<accession>A0ACD3A9W4</accession>
<gene>
    <name evidence="1" type="ORF">BDN72DRAFT_848638</name>
</gene>
<sequence length="72" mass="8046">MARDHERLLCPFVIGLYLWIGSPQKSRTGKGGLVVDTLTTSDLPSLRRPRMVLPVSSAKERTLDQKDILLAK</sequence>
<proteinExistence type="predicted"/>
<protein>
    <submittedName>
        <fullName evidence="1">Uncharacterized protein</fullName>
    </submittedName>
</protein>
<reference evidence="1 2" key="1">
    <citation type="journal article" date="2019" name="Nat. Ecol. Evol.">
        <title>Megaphylogeny resolves global patterns of mushroom evolution.</title>
        <authorList>
            <person name="Varga T."/>
            <person name="Krizsan K."/>
            <person name="Foldi C."/>
            <person name="Dima B."/>
            <person name="Sanchez-Garcia M."/>
            <person name="Sanchez-Ramirez S."/>
            <person name="Szollosi G.J."/>
            <person name="Szarkandi J.G."/>
            <person name="Papp V."/>
            <person name="Albert L."/>
            <person name="Andreopoulos W."/>
            <person name="Angelini C."/>
            <person name="Antonin V."/>
            <person name="Barry K.W."/>
            <person name="Bougher N.L."/>
            <person name="Buchanan P."/>
            <person name="Buyck B."/>
            <person name="Bense V."/>
            <person name="Catcheside P."/>
            <person name="Chovatia M."/>
            <person name="Cooper J."/>
            <person name="Damon W."/>
            <person name="Desjardin D."/>
            <person name="Finy P."/>
            <person name="Geml J."/>
            <person name="Haridas S."/>
            <person name="Hughes K."/>
            <person name="Justo A."/>
            <person name="Karasinski D."/>
            <person name="Kautmanova I."/>
            <person name="Kiss B."/>
            <person name="Kocsube S."/>
            <person name="Kotiranta H."/>
            <person name="LaButti K.M."/>
            <person name="Lechner B.E."/>
            <person name="Liimatainen K."/>
            <person name="Lipzen A."/>
            <person name="Lukacs Z."/>
            <person name="Mihaltcheva S."/>
            <person name="Morgado L.N."/>
            <person name="Niskanen T."/>
            <person name="Noordeloos M.E."/>
            <person name="Ohm R.A."/>
            <person name="Ortiz-Santana B."/>
            <person name="Ovrebo C."/>
            <person name="Racz N."/>
            <person name="Riley R."/>
            <person name="Savchenko A."/>
            <person name="Shiryaev A."/>
            <person name="Soop K."/>
            <person name="Spirin V."/>
            <person name="Szebenyi C."/>
            <person name="Tomsovsky M."/>
            <person name="Tulloss R.E."/>
            <person name="Uehling J."/>
            <person name="Grigoriev I.V."/>
            <person name="Vagvolgyi C."/>
            <person name="Papp T."/>
            <person name="Martin F.M."/>
            <person name="Miettinen O."/>
            <person name="Hibbett D.S."/>
            <person name="Nagy L.G."/>
        </authorList>
    </citation>
    <scope>NUCLEOTIDE SEQUENCE [LARGE SCALE GENOMIC DNA]</scope>
    <source>
        <strain evidence="1 2">NL-1719</strain>
    </source>
</reference>
<organism evidence="1 2">
    <name type="scientific">Pluteus cervinus</name>
    <dbReference type="NCBI Taxonomy" id="181527"/>
    <lineage>
        <taxon>Eukaryota</taxon>
        <taxon>Fungi</taxon>
        <taxon>Dikarya</taxon>
        <taxon>Basidiomycota</taxon>
        <taxon>Agaricomycotina</taxon>
        <taxon>Agaricomycetes</taxon>
        <taxon>Agaricomycetidae</taxon>
        <taxon>Agaricales</taxon>
        <taxon>Pluteineae</taxon>
        <taxon>Pluteaceae</taxon>
        <taxon>Pluteus</taxon>
    </lineage>
</organism>
<keyword evidence="2" id="KW-1185">Reference proteome</keyword>
<name>A0ACD3A9W4_9AGAR</name>
<dbReference type="EMBL" id="ML208577">
    <property type="protein sequence ID" value="TFK62507.1"/>
    <property type="molecule type" value="Genomic_DNA"/>
</dbReference>